<keyword evidence="10 17" id="KW-0675">Receptor</keyword>
<evidence type="ECO:0000256" key="8">
    <source>
        <dbReference type="ARBA" id="ARBA00023077"/>
    </source>
</evidence>
<organism evidence="17 18">
    <name type="scientific">Candidatus Accumulibacter proximus</name>
    <dbReference type="NCBI Taxonomy" id="2954385"/>
    <lineage>
        <taxon>Bacteria</taxon>
        <taxon>Pseudomonadati</taxon>
        <taxon>Pseudomonadota</taxon>
        <taxon>Betaproteobacteria</taxon>
        <taxon>Candidatus Accumulibacter</taxon>
    </lineage>
</organism>
<dbReference type="Gene3D" id="2.40.170.20">
    <property type="entry name" value="TonB-dependent receptor, beta-barrel domain"/>
    <property type="match status" value="1"/>
</dbReference>
<dbReference type="GO" id="GO:0006811">
    <property type="term" value="P:monoatomic ion transport"/>
    <property type="evidence" value="ECO:0007669"/>
    <property type="project" value="UniProtKB-KW"/>
</dbReference>
<feature type="domain" description="TonB-dependent receptor plug" evidence="16">
    <location>
        <begin position="48"/>
        <end position="153"/>
    </location>
</feature>
<keyword evidence="8 13" id="KW-0798">TonB box</keyword>
<keyword evidence="5 12" id="KW-0812">Transmembrane</keyword>
<dbReference type="Gene3D" id="2.170.130.10">
    <property type="entry name" value="TonB-dependent receptor, plug domain"/>
    <property type="match status" value="1"/>
</dbReference>
<sequence>MHPNQQRAAAAATLSLTVTALFSTSLFAADQQLDPIVVTATRQATRTNELTSDVSVISREEIDQAGASTLAQLLARQPGIQYVANGGEGTNSGVFIRGANTNQSIVLIDGQRIGSATTGSAALSRIPLNQIERIEILRGPASSLYGADAIGGVIQIFTRRGEGPARVNASTGYGSFNTSDTTIGVSGGSDLVSYAVQAGYLNTDGFSAIRNKRSIFYNSDRDGYYNKNLSANFAVRPAQGQDVGVNLLASKGSNQYDGNDFSAMGAAKNYNSDQTVGSYSIYSRNRLHQAWTSTLRLGRSTDQVKDYAGSFRDSTFRTDMDLLSWQNDIRLPVGEALLAAEYNKQRVSGSTEYSVSERTIRSLLAGWNASIDQHRLQLNLRRDDNSQFGGETTGSAAYGYQFTPEWRAHVSYGTAFRAPTFNELYFPASGFFAGGNPDLKPETAKNTEVGVNWEKAGHRFSAVVYNNELSDLIEYRPPTFAPVNVSEALLRGATFTYDGRFSDWGLGVAVDFLDPRNEENGPNKGNRLARRAEQQLSSYLTRTLGNWEFRGEWKLVGDRYDDPANRIRMGGYGLVNLYADYRFERDWALFVRANNIFDKDYETANDYATAGANVFVGIRYAPR</sequence>
<dbReference type="Proteomes" id="UP000697998">
    <property type="component" value="Unassembled WGS sequence"/>
</dbReference>
<keyword evidence="3 12" id="KW-0813">Transport</keyword>
<protein>
    <submittedName>
        <fullName evidence="17">TonB-dependent receptor</fullName>
    </submittedName>
</protein>
<dbReference type="AlphaFoldDB" id="A0A935PZX3"/>
<dbReference type="Pfam" id="PF07715">
    <property type="entry name" value="Plug"/>
    <property type="match status" value="1"/>
</dbReference>
<dbReference type="PANTHER" id="PTHR30069:SF53">
    <property type="entry name" value="COLICIN I RECEPTOR-RELATED"/>
    <property type="match status" value="1"/>
</dbReference>
<comment type="similarity">
    <text evidence="2 12 13">Belongs to the TonB-dependent receptor family.</text>
</comment>
<name>A0A935PZX3_9PROT</name>
<dbReference type="InterPro" id="IPR036942">
    <property type="entry name" value="Beta-barrel_TonB_sf"/>
</dbReference>
<evidence type="ECO:0000256" key="14">
    <source>
        <dbReference type="SAM" id="SignalP"/>
    </source>
</evidence>
<evidence type="ECO:0000313" key="18">
    <source>
        <dbReference type="Proteomes" id="UP000697998"/>
    </source>
</evidence>
<evidence type="ECO:0000259" key="15">
    <source>
        <dbReference type="Pfam" id="PF00593"/>
    </source>
</evidence>
<evidence type="ECO:0000256" key="1">
    <source>
        <dbReference type="ARBA" id="ARBA00004571"/>
    </source>
</evidence>
<feature type="domain" description="TonB-dependent receptor-like beta-barrel" evidence="15">
    <location>
        <begin position="212"/>
        <end position="596"/>
    </location>
</feature>
<evidence type="ECO:0000256" key="3">
    <source>
        <dbReference type="ARBA" id="ARBA00022448"/>
    </source>
</evidence>
<comment type="subcellular location">
    <subcellularLocation>
        <location evidence="1 12">Cell outer membrane</location>
        <topology evidence="1 12">Multi-pass membrane protein</topology>
    </subcellularLocation>
</comment>
<evidence type="ECO:0000259" key="16">
    <source>
        <dbReference type="Pfam" id="PF07715"/>
    </source>
</evidence>
<evidence type="ECO:0000256" key="6">
    <source>
        <dbReference type="ARBA" id="ARBA00022729"/>
    </source>
</evidence>
<dbReference type="PROSITE" id="PS52016">
    <property type="entry name" value="TONB_DEPENDENT_REC_3"/>
    <property type="match status" value="1"/>
</dbReference>
<keyword evidence="11 12" id="KW-0998">Cell outer membrane</keyword>
<evidence type="ECO:0000256" key="2">
    <source>
        <dbReference type="ARBA" id="ARBA00009810"/>
    </source>
</evidence>
<proteinExistence type="inferred from homology"/>
<dbReference type="GO" id="GO:0015889">
    <property type="term" value="P:cobalamin transport"/>
    <property type="evidence" value="ECO:0007669"/>
    <property type="project" value="TreeGrafter"/>
</dbReference>
<keyword evidence="4 12" id="KW-1134">Transmembrane beta strand</keyword>
<dbReference type="InterPro" id="IPR039426">
    <property type="entry name" value="TonB-dep_rcpt-like"/>
</dbReference>
<dbReference type="SUPFAM" id="SSF56935">
    <property type="entry name" value="Porins"/>
    <property type="match status" value="1"/>
</dbReference>
<evidence type="ECO:0000313" key="17">
    <source>
        <dbReference type="EMBL" id="MBK7675161.1"/>
    </source>
</evidence>
<comment type="caution">
    <text evidence="17">The sequence shown here is derived from an EMBL/GenBank/DDBJ whole genome shotgun (WGS) entry which is preliminary data.</text>
</comment>
<dbReference type="Pfam" id="PF00593">
    <property type="entry name" value="TonB_dep_Rec_b-barrel"/>
    <property type="match status" value="1"/>
</dbReference>
<dbReference type="PANTHER" id="PTHR30069">
    <property type="entry name" value="TONB-DEPENDENT OUTER MEMBRANE RECEPTOR"/>
    <property type="match status" value="1"/>
</dbReference>
<dbReference type="InterPro" id="IPR037066">
    <property type="entry name" value="Plug_dom_sf"/>
</dbReference>
<dbReference type="CDD" id="cd01347">
    <property type="entry name" value="ligand_gated_channel"/>
    <property type="match status" value="1"/>
</dbReference>
<evidence type="ECO:0000256" key="13">
    <source>
        <dbReference type="RuleBase" id="RU003357"/>
    </source>
</evidence>
<keyword evidence="7" id="KW-0406">Ion transport</keyword>
<feature type="chain" id="PRO_5037740327" evidence="14">
    <location>
        <begin position="29"/>
        <end position="623"/>
    </location>
</feature>
<dbReference type="EMBL" id="JADJMH010000009">
    <property type="protein sequence ID" value="MBK7675161.1"/>
    <property type="molecule type" value="Genomic_DNA"/>
</dbReference>
<accession>A0A935PZX3</accession>
<evidence type="ECO:0000256" key="10">
    <source>
        <dbReference type="ARBA" id="ARBA00023170"/>
    </source>
</evidence>
<evidence type="ECO:0000256" key="11">
    <source>
        <dbReference type="ARBA" id="ARBA00023237"/>
    </source>
</evidence>
<feature type="signal peptide" evidence="14">
    <location>
        <begin position="1"/>
        <end position="28"/>
    </location>
</feature>
<evidence type="ECO:0000256" key="4">
    <source>
        <dbReference type="ARBA" id="ARBA00022452"/>
    </source>
</evidence>
<keyword evidence="6 14" id="KW-0732">Signal</keyword>
<keyword evidence="9 12" id="KW-0472">Membrane</keyword>
<dbReference type="GO" id="GO:0009279">
    <property type="term" value="C:cell outer membrane"/>
    <property type="evidence" value="ECO:0007669"/>
    <property type="project" value="UniProtKB-SubCell"/>
</dbReference>
<gene>
    <name evidence="17" type="ORF">IPJ27_10645</name>
</gene>
<evidence type="ECO:0000256" key="5">
    <source>
        <dbReference type="ARBA" id="ARBA00022692"/>
    </source>
</evidence>
<evidence type="ECO:0000256" key="12">
    <source>
        <dbReference type="PROSITE-ProRule" id="PRU01360"/>
    </source>
</evidence>
<reference evidence="17 18" key="1">
    <citation type="submission" date="2020-10" db="EMBL/GenBank/DDBJ databases">
        <title>Connecting structure to function with the recovery of over 1000 high-quality activated sludge metagenome-assembled genomes encoding full-length rRNA genes using long-read sequencing.</title>
        <authorList>
            <person name="Singleton C.M."/>
            <person name="Petriglieri F."/>
            <person name="Kristensen J.M."/>
            <person name="Kirkegaard R.H."/>
            <person name="Michaelsen T.Y."/>
            <person name="Andersen M.H."/>
            <person name="Karst S.M."/>
            <person name="Dueholm M.S."/>
            <person name="Nielsen P.H."/>
            <person name="Albertsen M."/>
        </authorList>
    </citation>
    <scope>NUCLEOTIDE SEQUENCE [LARGE SCALE GENOMIC DNA]</scope>
    <source>
        <strain evidence="17">EsbW_18-Q3-R4-48_BATAC.285</strain>
    </source>
</reference>
<dbReference type="InterPro" id="IPR000531">
    <property type="entry name" value="Beta-barrel_TonB"/>
</dbReference>
<evidence type="ECO:0000256" key="9">
    <source>
        <dbReference type="ARBA" id="ARBA00023136"/>
    </source>
</evidence>
<dbReference type="InterPro" id="IPR012910">
    <property type="entry name" value="Plug_dom"/>
</dbReference>
<evidence type="ECO:0000256" key="7">
    <source>
        <dbReference type="ARBA" id="ARBA00023065"/>
    </source>
</evidence>